<dbReference type="Proteomes" id="UP000814140">
    <property type="component" value="Unassembled WGS sequence"/>
</dbReference>
<name>A0ACB8SVQ1_9AGAM</name>
<gene>
    <name evidence="1" type="ORF">BV25DRAFT_1859661</name>
</gene>
<reference evidence="1" key="2">
    <citation type="journal article" date="2022" name="New Phytol.">
        <title>Evolutionary transition to the ectomycorrhizal habit in the genomes of a hyperdiverse lineage of mushroom-forming fungi.</title>
        <authorList>
            <person name="Looney B."/>
            <person name="Miyauchi S."/>
            <person name="Morin E."/>
            <person name="Drula E."/>
            <person name="Courty P.E."/>
            <person name="Kohler A."/>
            <person name="Kuo A."/>
            <person name="LaButti K."/>
            <person name="Pangilinan J."/>
            <person name="Lipzen A."/>
            <person name="Riley R."/>
            <person name="Andreopoulos W."/>
            <person name="He G."/>
            <person name="Johnson J."/>
            <person name="Nolan M."/>
            <person name="Tritt A."/>
            <person name="Barry K.W."/>
            <person name="Grigoriev I.V."/>
            <person name="Nagy L.G."/>
            <person name="Hibbett D."/>
            <person name="Henrissat B."/>
            <person name="Matheny P.B."/>
            <person name="Labbe J."/>
            <person name="Martin F.M."/>
        </authorList>
    </citation>
    <scope>NUCLEOTIDE SEQUENCE</scope>
    <source>
        <strain evidence="1">HHB10654</strain>
    </source>
</reference>
<protein>
    <submittedName>
        <fullName evidence="1">Uncharacterized protein</fullName>
    </submittedName>
</protein>
<organism evidence="1 2">
    <name type="scientific">Artomyces pyxidatus</name>
    <dbReference type="NCBI Taxonomy" id="48021"/>
    <lineage>
        <taxon>Eukaryota</taxon>
        <taxon>Fungi</taxon>
        <taxon>Dikarya</taxon>
        <taxon>Basidiomycota</taxon>
        <taxon>Agaricomycotina</taxon>
        <taxon>Agaricomycetes</taxon>
        <taxon>Russulales</taxon>
        <taxon>Auriscalpiaceae</taxon>
        <taxon>Artomyces</taxon>
    </lineage>
</organism>
<evidence type="ECO:0000313" key="2">
    <source>
        <dbReference type="Proteomes" id="UP000814140"/>
    </source>
</evidence>
<sequence>MQASSSSLERKRPRLDFQQDALVNHPTLYFDDGNVILRCQKTLFRVHRSIVSKHSPVLRELVSVERARETMRGHALVVLDDDREDMEALLQTIYDGMRVDFPSITAINFPLVSSLLRMSAKYRVPRLHDDLVARLRTAWPPTLPEHLAQWARAQAELLKPGREDLIVHPAAVIALLRASACADTALLAALFYDLSRRVWQLGPPFTGHHLGPLAHADVERLVFGVARLRAEQAAVAAVRPATPHPACATAVGALWDGPGRALVNAANQMAQPVEDLDVFRLAAAAYLRQHGCAACSEAVGRYLGELQQKMWDGMPAAFGLV</sequence>
<keyword evidence="2" id="KW-1185">Reference proteome</keyword>
<evidence type="ECO:0000313" key="1">
    <source>
        <dbReference type="EMBL" id="KAI0059933.1"/>
    </source>
</evidence>
<dbReference type="EMBL" id="MU277222">
    <property type="protein sequence ID" value="KAI0059933.1"/>
    <property type="molecule type" value="Genomic_DNA"/>
</dbReference>
<comment type="caution">
    <text evidence="1">The sequence shown here is derived from an EMBL/GenBank/DDBJ whole genome shotgun (WGS) entry which is preliminary data.</text>
</comment>
<reference evidence="1" key="1">
    <citation type="submission" date="2021-03" db="EMBL/GenBank/DDBJ databases">
        <authorList>
            <consortium name="DOE Joint Genome Institute"/>
            <person name="Ahrendt S."/>
            <person name="Looney B.P."/>
            <person name="Miyauchi S."/>
            <person name="Morin E."/>
            <person name="Drula E."/>
            <person name="Courty P.E."/>
            <person name="Chicoki N."/>
            <person name="Fauchery L."/>
            <person name="Kohler A."/>
            <person name="Kuo A."/>
            <person name="Labutti K."/>
            <person name="Pangilinan J."/>
            <person name="Lipzen A."/>
            <person name="Riley R."/>
            <person name="Andreopoulos W."/>
            <person name="He G."/>
            <person name="Johnson J."/>
            <person name="Barry K.W."/>
            <person name="Grigoriev I.V."/>
            <person name="Nagy L."/>
            <person name="Hibbett D."/>
            <person name="Henrissat B."/>
            <person name="Matheny P.B."/>
            <person name="Labbe J."/>
            <person name="Martin F."/>
        </authorList>
    </citation>
    <scope>NUCLEOTIDE SEQUENCE</scope>
    <source>
        <strain evidence="1">HHB10654</strain>
    </source>
</reference>
<accession>A0ACB8SVQ1</accession>
<proteinExistence type="predicted"/>